<dbReference type="InterPro" id="IPR011032">
    <property type="entry name" value="GroES-like_sf"/>
</dbReference>
<dbReference type="EMBL" id="ATDN01000009">
    <property type="protein sequence ID" value="RWA21578.1"/>
    <property type="molecule type" value="Genomic_DNA"/>
</dbReference>
<evidence type="ECO:0000313" key="1">
    <source>
        <dbReference type="EMBL" id="RWA21578.1"/>
    </source>
</evidence>
<keyword evidence="2" id="KW-1185">Reference proteome</keyword>
<dbReference type="Gene3D" id="3.40.50.720">
    <property type="entry name" value="NAD(P)-binding Rossmann-like Domain"/>
    <property type="match status" value="1"/>
</dbReference>
<sequence>MSLFDLTLYEKQVRGCLFGSSNPRLDIRRMLELYQAGRLKLDELITREYTLDEVNQGYADMHSGLNLRGLIRF</sequence>
<gene>
    <name evidence="1" type="ORF">MELE44368_16025</name>
</gene>
<reference evidence="1 2" key="1">
    <citation type="submission" date="2013-06" db="EMBL/GenBank/DDBJ databases">
        <title>The draft sequence of the Mycobacterium elephantis genome.</title>
        <authorList>
            <person name="Pettersson F.B."/>
            <person name="Das S."/>
            <person name="Dasgupta S."/>
            <person name="Bhattacharya A."/>
            <person name="Kirsebom L.A."/>
        </authorList>
    </citation>
    <scope>NUCLEOTIDE SEQUENCE [LARGE SCALE GENOMIC DNA]</scope>
    <source>
        <strain evidence="1 2">DSM 44368</strain>
    </source>
</reference>
<dbReference type="AlphaFoldDB" id="A0A439DWH5"/>
<evidence type="ECO:0008006" key="3">
    <source>
        <dbReference type="Google" id="ProtNLM"/>
    </source>
</evidence>
<proteinExistence type="predicted"/>
<accession>A0A439DWH5</accession>
<evidence type="ECO:0000313" key="2">
    <source>
        <dbReference type="Proteomes" id="UP000287177"/>
    </source>
</evidence>
<name>A0A439DWH5_9MYCO</name>
<dbReference type="Proteomes" id="UP000287177">
    <property type="component" value="Unassembled WGS sequence"/>
</dbReference>
<dbReference type="SUPFAM" id="SSF50129">
    <property type="entry name" value="GroES-like"/>
    <property type="match status" value="1"/>
</dbReference>
<organism evidence="1 2">
    <name type="scientific">Mycolicibacterium elephantis DSM 44368</name>
    <dbReference type="NCBI Taxonomy" id="1335622"/>
    <lineage>
        <taxon>Bacteria</taxon>
        <taxon>Bacillati</taxon>
        <taxon>Actinomycetota</taxon>
        <taxon>Actinomycetes</taxon>
        <taxon>Mycobacteriales</taxon>
        <taxon>Mycobacteriaceae</taxon>
        <taxon>Mycolicibacterium</taxon>
    </lineage>
</organism>
<comment type="caution">
    <text evidence="1">The sequence shown here is derived from an EMBL/GenBank/DDBJ whole genome shotgun (WGS) entry which is preliminary data.</text>
</comment>
<protein>
    <recommendedName>
        <fullName evidence="3">Alcohol dehydrogenase</fullName>
    </recommendedName>
</protein>
<dbReference type="Gene3D" id="3.90.180.10">
    <property type="entry name" value="Medium-chain alcohol dehydrogenases, catalytic domain"/>
    <property type="match status" value="1"/>
</dbReference>